<reference evidence="3 4" key="1">
    <citation type="journal article" date="2013" name="Stand. Genomic Sci.">
        <title>Genomic Encyclopedia of Type Strains, Phase I: The one thousand microbial genomes (KMG-I) project.</title>
        <authorList>
            <person name="Kyrpides N.C."/>
            <person name="Woyke T."/>
            <person name="Eisen J.A."/>
            <person name="Garrity G."/>
            <person name="Lilburn T.G."/>
            <person name="Beck B.J."/>
            <person name="Whitman W.B."/>
            <person name="Hugenholtz P."/>
            <person name="Klenk H.P."/>
        </authorList>
    </citation>
    <scope>NUCLEOTIDE SEQUENCE [LARGE SCALE GENOMIC DNA]</scope>
    <source>
        <strain evidence="3 4">DSM 13484</strain>
    </source>
</reference>
<evidence type="ECO:0000313" key="3">
    <source>
        <dbReference type="EMBL" id="TWI87873.1"/>
    </source>
</evidence>
<dbReference type="InterPro" id="IPR050807">
    <property type="entry name" value="TransReg_Diox_bact_type"/>
</dbReference>
<dbReference type="EMBL" id="VLLG01000003">
    <property type="protein sequence ID" value="TWI87873.1"/>
    <property type="molecule type" value="Genomic_DNA"/>
</dbReference>
<organism evidence="3 4">
    <name type="scientific">Chitinophaga japonensis</name>
    <name type="common">Flexibacter japonensis</name>
    <dbReference type="NCBI Taxonomy" id="104662"/>
    <lineage>
        <taxon>Bacteria</taxon>
        <taxon>Pseudomonadati</taxon>
        <taxon>Bacteroidota</taxon>
        <taxon>Chitinophagia</taxon>
        <taxon>Chitinophagales</taxon>
        <taxon>Chitinophagaceae</taxon>
        <taxon>Chitinophaga</taxon>
    </lineage>
</organism>
<dbReference type="Proteomes" id="UP000316778">
    <property type="component" value="Unassembled WGS sequence"/>
</dbReference>
<dbReference type="SUPFAM" id="SSF47413">
    <property type="entry name" value="lambda repressor-like DNA-binding domains"/>
    <property type="match status" value="1"/>
</dbReference>
<feature type="domain" description="HTH cro/C1-type" evidence="2">
    <location>
        <begin position="16"/>
        <end position="70"/>
    </location>
</feature>
<dbReference type="OrthoDB" id="678653at2"/>
<name>A0A562T398_CHIJA</name>
<dbReference type="RefSeq" id="WP_145712402.1">
    <property type="nucleotide sequence ID" value="NZ_BAAAFY010000001.1"/>
</dbReference>
<dbReference type="PANTHER" id="PTHR46797">
    <property type="entry name" value="HTH-TYPE TRANSCRIPTIONAL REGULATOR"/>
    <property type="match status" value="1"/>
</dbReference>
<dbReference type="GO" id="GO:0005829">
    <property type="term" value="C:cytosol"/>
    <property type="evidence" value="ECO:0007669"/>
    <property type="project" value="TreeGrafter"/>
</dbReference>
<dbReference type="Pfam" id="PF01381">
    <property type="entry name" value="HTH_3"/>
    <property type="match status" value="1"/>
</dbReference>
<protein>
    <submittedName>
        <fullName evidence="3">Helix-turn-helix protein</fullName>
    </submittedName>
</protein>
<comment type="caution">
    <text evidence="3">The sequence shown here is derived from an EMBL/GenBank/DDBJ whole genome shotgun (WGS) entry which is preliminary data.</text>
</comment>
<sequence length="75" mass="8627">MADTYKKALIAFGKNVRQLRADKKLSQRELAALCNIDHADISRIENAEMNIKFSSIVQLAEALEVEIEYLFKFDH</sequence>
<proteinExistence type="predicted"/>
<evidence type="ECO:0000313" key="4">
    <source>
        <dbReference type="Proteomes" id="UP000316778"/>
    </source>
</evidence>
<dbReference type="GO" id="GO:0003700">
    <property type="term" value="F:DNA-binding transcription factor activity"/>
    <property type="evidence" value="ECO:0007669"/>
    <property type="project" value="TreeGrafter"/>
</dbReference>
<dbReference type="InterPro" id="IPR010982">
    <property type="entry name" value="Lambda_DNA-bd_dom_sf"/>
</dbReference>
<dbReference type="CDD" id="cd00093">
    <property type="entry name" value="HTH_XRE"/>
    <property type="match status" value="1"/>
</dbReference>
<dbReference type="PANTHER" id="PTHR46797:SF1">
    <property type="entry name" value="METHYLPHOSPHONATE SYNTHASE"/>
    <property type="match status" value="1"/>
</dbReference>
<dbReference type="AlphaFoldDB" id="A0A562T398"/>
<dbReference type="InterPro" id="IPR001387">
    <property type="entry name" value="Cro/C1-type_HTH"/>
</dbReference>
<evidence type="ECO:0000256" key="1">
    <source>
        <dbReference type="ARBA" id="ARBA00023125"/>
    </source>
</evidence>
<dbReference type="PROSITE" id="PS50943">
    <property type="entry name" value="HTH_CROC1"/>
    <property type="match status" value="1"/>
</dbReference>
<gene>
    <name evidence="3" type="ORF">LX66_1947</name>
</gene>
<accession>A0A562T398</accession>
<dbReference type="SMART" id="SM00530">
    <property type="entry name" value="HTH_XRE"/>
    <property type="match status" value="1"/>
</dbReference>
<evidence type="ECO:0000259" key="2">
    <source>
        <dbReference type="PROSITE" id="PS50943"/>
    </source>
</evidence>
<dbReference type="Gene3D" id="1.10.260.40">
    <property type="entry name" value="lambda repressor-like DNA-binding domains"/>
    <property type="match status" value="1"/>
</dbReference>
<keyword evidence="1" id="KW-0238">DNA-binding</keyword>
<dbReference type="GO" id="GO:0003677">
    <property type="term" value="F:DNA binding"/>
    <property type="evidence" value="ECO:0007669"/>
    <property type="project" value="UniProtKB-KW"/>
</dbReference>
<keyword evidence="4" id="KW-1185">Reference proteome</keyword>